<evidence type="ECO:0000313" key="3">
    <source>
        <dbReference type="Proteomes" id="UP000831768"/>
    </source>
</evidence>
<dbReference type="EMBL" id="CP096022">
    <property type="protein sequence ID" value="UPM45106.1"/>
    <property type="molecule type" value="Genomic_DNA"/>
</dbReference>
<dbReference type="InterPro" id="IPR001509">
    <property type="entry name" value="Epimerase_deHydtase"/>
</dbReference>
<dbReference type="Gene3D" id="3.40.50.720">
    <property type="entry name" value="NAD(P)-binding Rossmann-like Domain"/>
    <property type="match status" value="1"/>
</dbReference>
<proteinExistence type="predicted"/>
<name>A0A8U0A8E0_9EURY</name>
<dbReference type="Proteomes" id="UP000831768">
    <property type="component" value="Plasmid unnamed3"/>
</dbReference>
<dbReference type="KEGG" id="haad:MW046_17245"/>
<accession>A0A8U0A8E0</accession>
<dbReference type="InterPro" id="IPR036291">
    <property type="entry name" value="NAD(P)-bd_dom_sf"/>
</dbReference>
<evidence type="ECO:0000313" key="2">
    <source>
        <dbReference type="EMBL" id="UPM45106.1"/>
    </source>
</evidence>
<reference evidence="2" key="1">
    <citation type="submission" date="2022-04" db="EMBL/GenBank/DDBJ databases">
        <title>Halocatena sp. nov., isolated from a salt lake.</title>
        <authorList>
            <person name="Cui H.-L."/>
        </authorList>
    </citation>
    <scope>NUCLEOTIDE SEQUENCE</scope>
    <source>
        <strain evidence="2">AD-1</strain>
        <plasmid evidence="2">unnamed3</plasmid>
    </source>
</reference>
<dbReference type="PANTHER" id="PTHR12126:SF11">
    <property type="entry name" value="NADH DEHYDROGENASE [UBIQUINONE] 1 ALPHA SUBCOMPLEX SUBUNIT 9, MITOCHONDRIAL"/>
    <property type="match status" value="1"/>
</dbReference>
<dbReference type="AlphaFoldDB" id="A0A8U0A8E0"/>
<dbReference type="SUPFAM" id="SSF51735">
    <property type="entry name" value="NAD(P)-binding Rossmann-fold domains"/>
    <property type="match status" value="1"/>
</dbReference>
<sequence length="299" mass="32722">MNILVTGGDGFVGRHLCEVLAGRDHDLTVLSRTPDPSVLPERTTTVSGDVRSYDSIESAFADQDVVVNLVALSPLFQPPDGTTHTEVHVDGTRNVVRAMMDHDVPKLVQMSSVGTKPDGATGYVRAKGQAEWVVLTADIDAVIVRPNIMFGENDEFTNFIDRTTLPYVTVLPDGGTTPFQPLWVGDTAEMVADTAVDDRYCNEIYELAGPEELTIADVTRRIHRARGQSVTILPLPMTLVDGVLRAITPISSVPFSADQARLLRLDLRNDRNDVSAFDYSEDDLMTLDTYLQSSELSAD</sequence>
<dbReference type="PANTHER" id="PTHR12126">
    <property type="entry name" value="NADH-UBIQUINONE OXIDOREDUCTASE 39 KDA SUBUNIT-RELATED"/>
    <property type="match status" value="1"/>
</dbReference>
<keyword evidence="3" id="KW-1185">Reference proteome</keyword>
<dbReference type="Pfam" id="PF01370">
    <property type="entry name" value="Epimerase"/>
    <property type="match status" value="1"/>
</dbReference>
<feature type="domain" description="NAD-dependent epimerase/dehydratase" evidence="1">
    <location>
        <begin position="3"/>
        <end position="167"/>
    </location>
</feature>
<gene>
    <name evidence="2" type="ORF">MW046_17245</name>
</gene>
<keyword evidence="2" id="KW-0614">Plasmid</keyword>
<evidence type="ECO:0000259" key="1">
    <source>
        <dbReference type="Pfam" id="PF01370"/>
    </source>
</evidence>
<organism evidence="2 3">
    <name type="scientific">Halocatena salina</name>
    <dbReference type="NCBI Taxonomy" id="2934340"/>
    <lineage>
        <taxon>Archaea</taxon>
        <taxon>Methanobacteriati</taxon>
        <taxon>Methanobacteriota</taxon>
        <taxon>Stenosarchaea group</taxon>
        <taxon>Halobacteria</taxon>
        <taxon>Halobacteriales</taxon>
        <taxon>Natronomonadaceae</taxon>
        <taxon>Halocatena</taxon>
    </lineage>
</organism>
<geneLocation type="plasmid" evidence="2 3">
    <name>unnamed3</name>
</geneLocation>
<protein>
    <submittedName>
        <fullName evidence="2">NAD(P)H-binding protein</fullName>
    </submittedName>
</protein>
<dbReference type="GO" id="GO:0044877">
    <property type="term" value="F:protein-containing complex binding"/>
    <property type="evidence" value="ECO:0007669"/>
    <property type="project" value="TreeGrafter"/>
</dbReference>
<dbReference type="GeneID" id="71929830"/>
<dbReference type="InterPro" id="IPR051207">
    <property type="entry name" value="ComplexI_NDUFA9_subunit"/>
</dbReference>
<dbReference type="RefSeq" id="WP_247995760.1">
    <property type="nucleotide sequence ID" value="NZ_CP096022.1"/>
</dbReference>